<keyword evidence="11" id="KW-0460">Magnesium</keyword>
<comment type="similarity">
    <text evidence="4">Belongs to the poly(A) polymerase family.</text>
</comment>
<dbReference type="Pfam" id="PF20750">
    <property type="entry name" value="PAP_NTPase"/>
    <property type="match status" value="1"/>
</dbReference>
<evidence type="ECO:0000256" key="13">
    <source>
        <dbReference type="ARBA" id="ARBA00048830"/>
    </source>
</evidence>
<dbReference type="SUPFAM" id="SSF81631">
    <property type="entry name" value="PAP/OAS1 substrate-binding domain"/>
    <property type="match status" value="1"/>
</dbReference>
<proteinExistence type="inferred from homology"/>
<evidence type="ECO:0000256" key="5">
    <source>
        <dbReference type="ARBA" id="ARBA00012388"/>
    </source>
</evidence>
<evidence type="ECO:0000259" key="14">
    <source>
        <dbReference type="Pfam" id="PF04928"/>
    </source>
</evidence>
<feature type="domain" description="Poly(A) polymerase central" evidence="14">
    <location>
        <begin position="190"/>
        <end position="318"/>
    </location>
</feature>
<keyword evidence="7" id="KW-0808">Transferase</keyword>
<evidence type="ECO:0000256" key="2">
    <source>
        <dbReference type="ARBA" id="ARBA00001946"/>
    </source>
</evidence>
<comment type="catalytic activity">
    <reaction evidence="13">
        <text>RNA(n) + ATP = RNA(n)-3'-adenine ribonucleotide + diphosphate</text>
        <dbReference type="Rhea" id="RHEA:11332"/>
        <dbReference type="Rhea" id="RHEA-COMP:14527"/>
        <dbReference type="Rhea" id="RHEA-COMP:17347"/>
        <dbReference type="ChEBI" id="CHEBI:30616"/>
        <dbReference type="ChEBI" id="CHEBI:33019"/>
        <dbReference type="ChEBI" id="CHEBI:140395"/>
        <dbReference type="ChEBI" id="CHEBI:173115"/>
        <dbReference type="EC" id="2.7.7.19"/>
    </reaction>
</comment>
<dbReference type="GO" id="GO:0046872">
    <property type="term" value="F:metal ion binding"/>
    <property type="evidence" value="ECO:0007669"/>
    <property type="project" value="UniProtKB-KW"/>
</dbReference>
<dbReference type="EC" id="2.7.7.19" evidence="5"/>
<evidence type="ECO:0000256" key="1">
    <source>
        <dbReference type="ARBA" id="ARBA00001936"/>
    </source>
</evidence>
<dbReference type="AlphaFoldDB" id="A0A7T8HGD9"/>
<name>A0A7T8HGD9_CALRO</name>
<comment type="cofactor">
    <cofactor evidence="1">
        <name>Mn(2+)</name>
        <dbReference type="ChEBI" id="CHEBI:29035"/>
    </cofactor>
</comment>
<evidence type="ECO:0000256" key="11">
    <source>
        <dbReference type="ARBA" id="ARBA00022842"/>
    </source>
</evidence>
<evidence type="ECO:0000313" key="17">
    <source>
        <dbReference type="Proteomes" id="UP000595437"/>
    </source>
</evidence>
<dbReference type="InterPro" id="IPR043519">
    <property type="entry name" value="NT_sf"/>
</dbReference>
<dbReference type="InterPro" id="IPR048840">
    <property type="entry name" value="PolA_pol_NTPase"/>
</dbReference>
<evidence type="ECO:0000259" key="15">
    <source>
        <dbReference type="Pfam" id="PF20750"/>
    </source>
</evidence>
<dbReference type="GO" id="GO:0006397">
    <property type="term" value="P:mRNA processing"/>
    <property type="evidence" value="ECO:0007669"/>
    <property type="project" value="UniProtKB-KW"/>
</dbReference>
<gene>
    <name evidence="16" type="ORF">FKW44_010316</name>
</gene>
<dbReference type="Proteomes" id="UP000595437">
    <property type="component" value="Chromosome 6"/>
</dbReference>
<dbReference type="PANTHER" id="PTHR10682:SF10">
    <property type="entry name" value="POLYNUCLEOTIDE ADENYLYLTRANSFERASE"/>
    <property type="match status" value="1"/>
</dbReference>
<evidence type="ECO:0000256" key="8">
    <source>
        <dbReference type="ARBA" id="ARBA00022723"/>
    </source>
</evidence>
<dbReference type="FunFam" id="3.30.460.10:FF:000002">
    <property type="entry name" value="Poly(A) polymerase alpha, putative"/>
    <property type="match status" value="1"/>
</dbReference>
<dbReference type="GO" id="GO:1990817">
    <property type="term" value="F:poly(A) RNA polymerase activity"/>
    <property type="evidence" value="ECO:0007669"/>
    <property type="project" value="UniProtKB-EC"/>
</dbReference>
<evidence type="ECO:0000256" key="7">
    <source>
        <dbReference type="ARBA" id="ARBA00022679"/>
    </source>
</evidence>
<organism evidence="16 17">
    <name type="scientific">Caligus rogercresseyi</name>
    <name type="common">Sea louse</name>
    <dbReference type="NCBI Taxonomy" id="217165"/>
    <lineage>
        <taxon>Eukaryota</taxon>
        <taxon>Metazoa</taxon>
        <taxon>Ecdysozoa</taxon>
        <taxon>Arthropoda</taxon>
        <taxon>Crustacea</taxon>
        <taxon>Multicrustacea</taxon>
        <taxon>Hexanauplia</taxon>
        <taxon>Copepoda</taxon>
        <taxon>Siphonostomatoida</taxon>
        <taxon>Caligidae</taxon>
        <taxon>Caligus</taxon>
    </lineage>
</organism>
<keyword evidence="12" id="KW-0539">Nucleus</keyword>
<keyword evidence="6" id="KW-0507">mRNA processing</keyword>
<dbReference type="Pfam" id="PF04928">
    <property type="entry name" value="PAP_central"/>
    <property type="match status" value="1"/>
</dbReference>
<dbReference type="GO" id="GO:0005524">
    <property type="term" value="F:ATP binding"/>
    <property type="evidence" value="ECO:0007669"/>
    <property type="project" value="UniProtKB-KW"/>
</dbReference>
<dbReference type="EMBL" id="CP045895">
    <property type="protein sequence ID" value="QQP49592.1"/>
    <property type="molecule type" value="Genomic_DNA"/>
</dbReference>
<keyword evidence="10" id="KW-0067">ATP-binding</keyword>
<protein>
    <recommendedName>
        <fullName evidence="5">polynucleotide adenylyltransferase</fullName>
        <ecNumber evidence="5">2.7.7.19</ecNumber>
    </recommendedName>
</protein>
<keyword evidence="9" id="KW-0547">Nucleotide-binding</keyword>
<accession>A0A7T8HGD9</accession>
<evidence type="ECO:0000313" key="16">
    <source>
        <dbReference type="EMBL" id="QQP49592.1"/>
    </source>
</evidence>
<dbReference type="InterPro" id="IPR007012">
    <property type="entry name" value="PolA_pol_cen_dom"/>
</dbReference>
<comment type="subcellular location">
    <subcellularLocation>
        <location evidence="3">Nucleus</location>
    </subcellularLocation>
</comment>
<feature type="domain" description="Poly(A) polymerase nucleotidyltransferase" evidence="15">
    <location>
        <begin position="6"/>
        <end position="178"/>
    </location>
</feature>
<dbReference type="CDD" id="cd05402">
    <property type="entry name" value="NT_PAP_TUTase"/>
    <property type="match status" value="1"/>
</dbReference>
<reference evidence="17" key="1">
    <citation type="submission" date="2021-01" db="EMBL/GenBank/DDBJ databases">
        <title>Caligus Genome Assembly.</title>
        <authorList>
            <person name="Gallardo-Escarate C."/>
        </authorList>
    </citation>
    <scope>NUCLEOTIDE SEQUENCE [LARGE SCALE GENOMIC DNA]</scope>
</reference>
<dbReference type="SUPFAM" id="SSF81301">
    <property type="entry name" value="Nucleotidyltransferase"/>
    <property type="match status" value="1"/>
</dbReference>
<evidence type="ECO:0000256" key="6">
    <source>
        <dbReference type="ARBA" id="ARBA00022664"/>
    </source>
</evidence>
<comment type="cofactor">
    <cofactor evidence="2">
        <name>Mg(2+)</name>
        <dbReference type="ChEBI" id="CHEBI:18420"/>
    </cofactor>
</comment>
<feature type="non-terminal residue" evidence="16">
    <location>
        <position position="318"/>
    </location>
</feature>
<sequence>MKEGSMEVYLRENGCFESKAGLDHRREVLLSLSVLAQQWLQSQTLEQGFNWQYSNEVTGKIVTYGSYMLGISHQGADIDALFIAPSHISRESYFHSLYELFGRQRQVTDLRAIEEAYVPVIKMKYDGIEIDMTFAKLHLPDIPPDLETFDNSMLKGLDQKCVRSLNGYRSTKRILSLVPHGEVFRLTLSQGIYSNIMGYLGGFSWAVLVAKTCIMHPEVMEPERMWNWPEPVMLCPLEDDVENPSDYSMQSWNPKKNPAERFHVTRVMPIITPTYPHLNSTFNVTQSTLKLIQDKMSTAVNTSSQILEGHDKWDSLFK</sequence>
<dbReference type="Gene3D" id="3.30.460.10">
    <property type="entry name" value="Beta Polymerase, domain 2"/>
    <property type="match status" value="1"/>
</dbReference>
<dbReference type="PANTHER" id="PTHR10682">
    <property type="entry name" value="POLY A POLYMERASE"/>
    <property type="match status" value="1"/>
</dbReference>
<evidence type="ECO:0000256" key="12">
    <source>
        <dbReference type="ARBA" id="ARBA00023242"/>
    </source>
</evidence>
<evidence type="ECO:0000256" key="4">
    <source>
        <dbReference type="ARBA" id="ARBA00010912"/>
    </source>
</evidence>
<evidence type="ECO:0000256" key="10">
    <source>
        <dbReference type="ARBA" id="ARBA00022840"/>
    </source>
</evidence>
<evidence type="ECO:0000256" key="3">
    <source>
        <dbReference type="ARBA" id="ARBA00004123"/>
    </source>
</evidence>
<evidence type="ECO:0000256" key="9">
    <source>
        <dbReference type="ARBA" id="ARBA00022741"/>
    </source>
</evidence>
<keyword evidence="17" id="KW-1185">Reference proteome</keyword>
<dbReference type="OrthoDB" id="412748at2759"/>
<dbReference type="GO" id="GO:0005634">
    <property type="term" value="C:nucleus"/>
    <property type="evidence" value="ECO:0007669"/>
    <property type="project" value="UniProtKB-SubCell"/>
</dbReference>
<keyword evidence="8" id="KW-0479">Metal-binding</keyword>
<dbReference type="Gene3D" id="1.10.1410.10">
    <property type="match status" value="1"/>
</dbReference>